<evidence type="ECO:0000259" key="16">
    <source>
        <dbReference type="SMART" id="SM01351"/>
    </source>
</evidence>
<evidence type="ECO:0000256" key="5">
    <source>
        <dbReference type="ARBA" id="ARBA00022670"/>
    </source>
</evidence>
<evidence type="ECO:0000256" key="7">
    <source>
        <dbReference type="ARBA" id="ARBA00022723"/>
    </source>
</evidence>
<keyword evidence="5 15" id="KW-0645">Protease</keyword>
<dbReference type="InterPro" id="IPR001384">
    <property type="entry name" value="Peptidase_M35"/>
</dbReference>
<dbReference type="InterPro" id="IPR050414">
    <property type="entry name" value="Fungal_M35_metalloproteases"/>
</dbReference>
<dbReference type="OrthoDB" id="412874at2759"/>
<dbReference type="AlphaFoldDB" id="A0A3N2Q239"/>
<feature type="binding site" evidence="14">
    <location>
        <position position="307"/>
    </location>
    <ligand>
        <name>Zn(2+)</name>
        <dbReference type="ChEBI" id="CHEBI:29105"/>
        <note>catalytic</note>
    </ligand>
</feature>
<name>A0A3N2Q239_SODAK</name>
<keyword evidence="7 14" id="KW-0479">Metal-binding</keyword>
<dbReference type="EMBL" id="ML119052">
    <property type="protein sequence ID" value="ROT40802.1"/>
    <property type="molecule type" value="Genomic_DNA"/>
</dbReference>
<dbReference type="STRING" id="1314773.A0A3N2Q239"/>
<dbReference type="RefSeq" id="XP_028468608.1">
    <property type="nucleotide sequence ID" value="XM_028613397.1"/>
</dbReference>
<sequence length="354" mass="37539">MKFLASVSFLAALASAAVVDITRRETESPLEVKIELSGNSAVRASITNTGSSAIKVLKTGSILDTVEVEKSQVFLGNEKIAFDGVRLMVDTAALTEESFRLISAGETVEVEWDVAIGHDLSAGGDFDFTTAGALSYAEEDSTEIAGVVPYSSNVLHAHVDGEAAAMVRREFHDMLEKRFAVQSDCSGTQRTATVNAISACRSLAVTAASWASSGSAAKMNEFFKSSTSATRSTVVGVFNRIASECGSTTSGARQHCRDIYPGGACSNGVVAYAVPAQNYVVNCPYYFTFPARSGSCYGISHASTTLHEATHLRHVAGTTDYCYGYSCVQRLSTAQNLNNADTYALYAQSIYAGC</sequence>
<accession>A0A3N2Q239</accession>
<feature type="domain" description="Lysine-specific metallo-endopeptidase" evidence="16">
    <location>
        <begin position="205"/>
        <end position="348"/>
    </location>
</feature>
<keyword evidence="9 15" id="KW-0378">Hydrolase</keyword>
<dbReference type="Gene3D" id="3.40.390.10">
    <property type="entry name" value="Collagenase (Catalytic Domain)"/>
    <property type="match status" value="1"/>
</dbReference>
<reference evidence="17 18" key="1">
    <citation type="journal article" date="2018" name="Mol. Ecol.">
        <title>The obligate alkalophilic soda-lake fungus Sodiomyces alkalinus has shifted to a protein diet.</title>
        <authorList>
            <person name="Grum-Grzhimaylo A.A."/>
            <person name="Falkoski D.L."/>
            <person name="van den Heuvel J."/>
            <person name="Valero-Jimenez C.A."/>
            <person name="Min B."/>
            <person name="Choi I.G."/>
            <person name="Lipzen A."/>
            <person name="Daum C.G."/>
            <person name="Aanen D.K."/>
            <person name="Tsang A."/>
            <person name="Henrissat B."/>
            <person name="Bilanenko E.N."/>
            <person name="de Vries R.P."/>
            <person name="van Kan J.A.L."/>
            <person name="Grigoriev I.V."/>
            <person name="Debets A.J.M."/>
        </authorList>
    </citation>
    <scope>NUCLEOTIDE SEQUENCE [LARGE SCALE GENOMIC DNA]</scope>
    <source>
        <strain evidence="17 18">F11</strain>
    </source>
</reference>
<evidence type="ECO:0000256" key="3">
    <source>
        <dbReference type="ARBA" id="ARBA00010279"/>
    </source>
</evidence>
<evidence type="ECO:0000256" key="2">
    <source>
        <dbReference type="ARBA" id="ARBA00004613"/>
    </source>
</evidence>
<dbReference type="PANTHER" id="PTHR37016:SF2">
    <property type="entry name" value="NEUTRAL PROTEASE 2 HOMOLOG SNOG_02177"/>
    <property type="match status" value="1"/>
</dbReference>
<dbReference type="Gene3D" id="2.60.40.2970">
    <property type="match status" value="1"/>
</dbReference>
<evidence type="ECO:0000256" key="4">
    <source>
        <dbReference type="ARBA" id="ARBA00022525"/>
    </source>
</evidence>
<keyword evidence="8 15" id="KW-0732">Signal</keyword>
<gene>
    <name evidence="17" type="ORF">SODALDRAFT_348969</name>
</gene>
<comment type="catalytic activity">
    <reaction evidence="1 15">
        <text>Preferential cleavage of bonds with hydrophobic residues in P1'. Also 3-Asn-|-Gln-4 and 8-Gly-|-Ser-9 bonds in insulin B chain.</text>
        <dbReference type="EC" id="3.4.24.39"/>
    </reaction>
</comment>
<dbReference type="PANTHER" id="PTHR37016">
    <property type="match status" value="1"/>
</dbReference>
<dbReference type="GO" id="GO:0004222">
    <property type="term" value="F:metalloendopeptidase activity"/>
    <property type="evidence" value="ECO:0007669"/>
    <property type="project" value="InterPro"/>
</dbReference>
<evidence type="ECO:0000256" key="12">
    <source>
        <dbReference type="ARBA" id="ARBA00023145"/>
    </source>
</evidence>
<comment type="cofactor">
    <cofactor evidence="14 15">
        <name>Zn(2+)</name>
        <dbReference type="ChEBI" id="CHEBI:29105"/>
    </cofactor>
    <text evidence="14 15">Binds 1 zinc ion per subunit.</text>
</comment>
<dbReference type="GO" id="GO:0005576">
    <property type="term" value="C:extracellular region"/>
    <property type="evidence" value="ECO:0007669"/>
    <property type="project" value="UniProtKB-SubCell"/>
</dbReference>
<comment type="subcellular location">
    <subcellularLocation>
        <location evidence="2 15">Secreted</location>
    </subcellularLocation>
</comment>
<dbReference type="InterPro" id="IPR029463">
    <property type="entry name" value="Lys_MEP"/>
</dbReference>
<dbReference type="CDD" id="cd11008">
    <property type="entry name" value="M35_deuterolysin_like"/>
    <property type="match status" value="1"/>
</dbReference>
<feature type="binding site" evidence="14">
    <location>
        <position position="311"/>
    </location>
    <ligand>
        <name>Zn(2+)</name>
        <dbReference type="ChEBI" id="CHEBI:29105"/>
        <note>catalytic</note>
    </ligand>
</feature>
<keyword evidence="6 15" id="KW-0165">Cleavage on pair of basic residues</keyword>
<feature type="signal peptide" evidence="15">
    <location>
        <begin position="1"/>
        <end position="16"/>
    </location>
</feature>
<evidence type="ECO:0000313" key="18">
    <source>
        <dbReference type="Proteomes" id="UP000272025"/>
    </source>
</evidence>
<keyword evidence="12" id="KW-0865">Zymogen</keyword>
<dbReference type="Proteomes" id="UP000272025">
    <property type="component" value="Unassembled WGS sequence"/>
</dbReference>
<keyword evidence="4 15" id="KW-0964">Secreted</keyword>
<protein>
    <recommendedName>
        <fullName evidence="15">Neutral protease 2</fullName>
        <ecNumber evidence="15">3.4.24.39</ecNumber>
    </recommendedName>
    <alternativeName>
        <fullName evidence="15">Deuterolysin</fullName>
    </alternativeName>
</protein>
<dbReference type="GO" id="GO:0006508">
    <property type="term" value="P:proteolysis"/>
    <property type="evidence" value="ECO:0007669"/>
    <property type="project" value="UniProtKB-KW"/>
</dbReference>
<dbReference type="GeneID" id="39581875"/>
<comment type="function">
    <text evidence="15">Secreted metalloproteinase that allows assimilation of proteinaceous substrates. Shows high activities on basic nuclear substrates such as histone and protamine.</text>
</comment>
<evidence type="ECO:0000256" key="15">
    <source>
        <dbReference type="RuleBase" id="RU361126"/>
    </source>
</evidence>
<proteinExistence type="inferred from homology"/>
<keyword evidence="18" id="KW-1185">Reference proteome</keyword>
<organism evidence="17 18">
    <name type="scientific">Sodiomyces alkalinus (strain CBS 110278 / VKM F-3762 / F11)</name>
    <name type="common">Alkaliphilic filamentous fungus</name>
    <dbReference type="NCBI Taxonomy" id="1314773"/>
    <lineage>
        <taxon>Eukaryota</taxon>
        <taxon>Fungi</taxon>
        <taxon>Dikarya</taxon>
        <taxon>Ascomycota</taxon>
        <taxon>Pezizomycotina</taxon>
        <taxon>Sordariomycetes</taxon>
        <taxon>Hypocreomycetidae</taxon>
        <taxon>Glomerellales</taxon>
        <taxon>Plectosphaerellaceae</taxon>
        <taxon>Sodiomyces</taxon>
    </lineage>
</organism>
<dbReference type="SUPFAM" id="SSF55486">
    <property type="entry name" value="Metalloproteases ('zincins'), catalytic domain"/>
    <property type="match status" value="1"/>
</dbReference>
<comment type="similarity">
    <text evidence="3 15">Belongs to the peptidase M35 family.</text>
</comment>
<keyword evidence="11 15" id="KW-0482">Metalloprotease</keyword>
<evidence type="ECO:0000256" key="10">
    <source>
        <dbReference type="ARBA" id="ARBA00022833"/>
    </source>
</evidence>
<evidence type="ECO:0000256" key="14">
    <source>
        <dbReference type="PIRSR" id="PIRSR601384-2"/>
    </source>
</evidence>
<evidence type="ECO:0000256" key="13">
    <source>
        <dbReference type="PIRSR" id="PIRSR601384-1"/>
    </source>
</evidence>
<dbReference type="SMART" id="SM01351">
    <property type="entry name" value="Aspzincin_M35"/>
    <property type="match status" value="1"/>
</dbReference>
<evidence type="ECO:0000313" key="17">
    <source>
        <dbReference type="EMBL" id="ROT40802.1"/>
    </source>
</evidence>
<dbReference type="Pfam" id="PF02102">
    <property type="entry name" value="Peptidase_M35"/>
    <property type="match status" value="1"/>
</dbReference>
<evidence type="ECO:0000256" key="6">
    <source>
        <dbReference type="ARBA" id="ARBA00022685"/>
    </source>
</evidence>
<evidence type="ECO:0000256" key="1">
    <source>
        <dbReference type="ARBA" id="ARBA00001187"/>
    </source>
</evidence>
<evidence type="ECO:0000256" key="9">
    <source>
        <dbReference type="ARBA" id="ARBA00022801"/>
    </source>
</evidence>
<evidence type="ECO:0000256" key="11">
    <source>
        <dbReference type="ARBA" id="ARBA00023049"/>
    </source>
</evidence>
<keyword evidence="10 14" id="KW-0862">Zinc</keyword>
<dbReference type="PRINTS" id="PR00768">
    <property type="entry name" value="DEUTEROLYSIN"/>
</dbReference>
<evidence type="ECO:0000256" key="8">
    <source>
        <dbReference type="ARBA" id="ARBA00022729"/>
    </source>
</evidence>
<feature type="chain" id="PRO_5017853893" description="Neutral protease 2" evidence="15">
    <location>
        <begin position="17"/>
        <end position="354"/>
    </location>
</feature>
<dbReference type="InterPro" id="IPR024079">
    <property type="entry name" value="MetalloPept_cat_dom_sf"/>
</dbReference>
<feature type="binding site" evidence="14">
    <location>
        <position position="320"/>
    </location>
    <ligand>
        <name>Zn(2+)</name>
        <dbReference type="ChEBI" id="CHEBI:29105"/>
        <note>catalytic</note>
    </ligand>
</feature>
<feature type="active site" evidence="13">
    <location>
        <position position="308"/>
    </location>
</feature>
<dbReference type="EC" id="3.4.24.39" evidence="15"/>
<dbReference type="GO" id="GO:0046872">
    <property type="term" value="F:metal ion binding"/>
    <property type="evidence" value="ECO:0007669"/>
    <property type="project" value="UniProtKB-KW"/>
</dbReference>